<feature type="compositionally biased region" description="Polar residues" evidence="1">
    <location>
        <begin position="32"/>
        <end position="48"/>
    </location>
</feature>
<keyword evidence="3" id="KW-1185">Reference proteome</keyword>
<protein>
    <submittedName>
        <fullName evidence="2">Uncharacterized protein</fullName>
    </submittedName>
</protein>
<name>A0ABR0ED32_ZASCE</name>
<dbReference type="Proteomes" id="UP001305779">
    <property type="component" value="Unassembled WGS sequence"/>
</dbReference>
<comment type="caution">
    <text evidence="2">The sequence shown here is derived from an EMBL/GenBank/DDBJ whole genome shotgun (WGS) entry which is preliminary data.</text>
</comment>
<accession>A0ABR0ED32</accession>
<sequence length="88" mass="9253">MLPLVAGVTSVEDLPFAKSSAKLHAFLSGTFTPKSGANTPVSGAQTPATPRARSPVRKTEAAKLAAEESKPRSTSRMSNTLQKGYFAF</sequence>
<proteinExistence type="predicted"/>
<dbReference type="EMBL" id="JAXOVC010000007">
    <property type="protein sequence ID" value="KAK4499065.1"/>
    <property type="molecule type" value="Genomic_DNA"/>
</dbReference>
<feature type="region of interest" description="Disordered" evidence="1">
    <location>
        <begin position="32"/>
        <end position="78"/>
    </location>
</feature>
<evidence type="ECO:0000256" key="1">
    <source>
        <dbReference type="SAM" id="MobiDB-lite"/>
    </source>
</evidence>
<gene>
    <name evidence="2" type="ORF">PRZ48_009577</name>
</gene>
<feature type="compositionally biased region" description="Basic and acidic residues" evidence="1">
    <location>
        <begin position="57"/>
        <end position="71"/>
    </location>
</feature>
<reference evidence="2 3" key="1">
    <citation type="journal article" date="2023" name="G3 (Bethesda)">
        <title>A chromosome-level genome assembly of Zasmidium syzygii isolated from banana leaves.</title>
        <authorList>
            <person name="van Westerhoven A.C."/>
            <person name="Mehrabi R."/>
            <person name="Talebi R."/>
            <person name="Steentjes M.B.F."/>
            <person name="Corcolon B."/>
            <person name="Chong P.A."/>
            <person name="Kema G.H.J."/>
            <person name="Seidl M.F."/>
        </authorList>
    </citation>
    <scope>NUCLEOTIDE SEQUENCE [LARGE SCALE GENOMIC DNA]</scope>
    <source>
        <strain evidence="2 3">P124</strain>
    </source>
</reference>
<evidence type="ECO:0000313" key="2">
    <source>
        <dbReference type="EMBL" id="KAK4499065.1"/>
    </source>
</evidence>
<organism evidence="2 3">
    <name type="scientific">Zasmidium cellare</name>
    <name type="common">Wine cellar mold</name>
    <name type="synonym">Racodium cellare</name>
    <dbReference type="NCBI Taxonomy" id="395010"/>
    <lineage>
        <taxon>Eukaryota</taxon>
        <taxon>Fungi</taxon>
        <taxon>Dikarya</taxon>
        <taxon>Ascomycota</taxon>
        <taxon>Pezizomycotina</taxon>
        <taxon>Dothideomycetes</taxon>
        <taxon>Dothideomycetidae</taxon>
        <taxon>Mycosphaerellales</taxon>
        <taxon>Mycosphaerellaceae</taxon>
        <taxon>Zasmidium</taxon>
    </lineage>
</organism>
<evidence type="ECO:0000313" key="3">
    <source>
        <dbReference type="Proteomes" id="UP001305779"/>
    </source>
</evidence>